<dbReference type="EMBL" id="QPEX01000011">
    <property type="protein sequence ID" value="RCS52894.1"/>
    <property type="molecule type" value="Genomic_DNA"/>
</dbReference>
<accession>A0A368KVG4</accession>
<evidence type="ECO:0000313" key="3">
    <source>
        <dbReference type="Proteomes" id="UP000253562"/>
    </source>
</evidence>
<evidence type="ECO:0000259" key="1">
    <source>
        <dbReference type="Pfam" id="PF13186"/>
    </source>
</evidence>
<dbReference type="CDD" id="cd21109">
    <property type="entry name" value="SPASM"/>
    <property type="match status" value="1"/>
</dbReference>
<protein>
    <recommendedName>
        <fullName evidence="1">4Fe4S-binding SPASM domain-containing protein</fullName>
    </recommendedName>
</protein>
<dbReference type="Gene3D" id="3.20.20.70">
    <property type="entry name" value="Aldolase class I"/>
    <property type="match status" value="1"/>
</dbReference>
<dbReference type="InterPro" id="IPR013785">
    <property type="entry name" value="Aldolase_TIM"/>
</dbReference>
<dbReference type="Proteomes" id="UP000253562">
    <property type="component" value="Unassembled WGS sequence"/>
</dbReference>
<reference evidence="2 3" key="1">
    <citation type="submission" date="2018-07" db="EMBL/GenBank/DDBJ databases">
        <title>Comparative genomes isolates from brazilian mangrove.</title>
        <authorList>
            <person name="De Araujo J.E."/>
            <person name="Taketani R.G."/>
            <person name="Silva M.C.P."/>
            <person name="Lourenco M.V."/>
            <person name="Oliveira V.M."/>
            <person name="Andreote F.D."/>
        </authorList>
    </citation>
    <scope>NUCLEOTIDE SEQUENCE [LARGE SCALE GENOMIC DNA]</scope>
    <source>
        <strain evidence="2 3">HEX PRIS-MGV</strain>
    </source>
</reference>
<organism evidence="2 3">
    <name type="scientific">Bremerella cremea</name>
    <dbReference type="NCBI Taxonomy" id="1031537"/>
    <lineage>
        <taxon>Bacteria</taxon>
        <taxon>Pseudomonadati</taxon>
        <taxon>Planctomycetota</taxon>
        <taxon>Planctomycetia</taxon>
        <taxon>Pirellulales</taxon>
        <taxon>Pirellulaceae</taxon>
        <taxon>Bremerella</taxon>
    </lineage>
</organism>
<dbReference type="InterPro" id="IPR023885">
    <property type="entry name" value="4Fe4S-binding_SPASM_dom"/>
</dbReference>
<dbReference type="AlphaFoldDB" id="A0A368KVG4"/>
<name>A0A368KVG4_9BACT</name>
<sequence>MRAIGRAERSSSANATFKKFRIAMIRLKYDPWMLALHMVDASGTRRIELSLDRLADILAAAVQVETIRSVQVRGIEADPGEMADLVQRGRMIALVGFPQRTLLTTGQCMLRQEVEELLRAFTTIEFSLPEKLQQMLSPFPKMEPSLLEDRLAAWLRTIEYFARVKQSWQLPADLVVRIPNEKLAIDLCQRLDTLNWRSAFRVQRACGAAAFSLEEQQAQYGMKLCEEPYRVLTFSASGQLTGCSGDQRQRVYFGSLEEDSLPGLWAGMAMEAWRQNRTRNQCQGCSGLGTTVRRPSLIGIYDSLGEQHFHEFPQQQLRRIAEESEAKVGSRLRSSRQIFRTSRQAS</sequence>
<comment type="caution">
    <text evidence="2">The sequence shown here is derived from an EMBL/GenBank/DDBJ whole genome shotgun (WGS) entry which is preliminary data.</text>
</comment>
<evidence type="ECO:0000313" key="2">
    <source>
        <dbReference type="EMBL" id="RCS52894.1"/>
    </source>
</evidence>
<feature type="domain" description="4Fe4S-binding SPASM" evidence="1">
    <location>
        <begin position="225"/>
        <end position="285"/>
    </location>
</feature>
<dbReference type="Pfam" id="PF13186">
    <property type="entry name" value="SPASM"/>
    <property type="match status" value="1"/>
</dbReference>
<proteinExistence type="predicted"/>
<gene>
    <name evidence="2" type="ORF">DTL42_08685</name>
</gene>